<dbReference type="InterPro" id="IPR001932">
    <property type="entry name" value="PPM-type_phosphatase-like_dom"/>
</dbReference>
<protein>
    <recommendedName>
        <fullName evidence="1">protein-serine/threonine phosphatase</fullName>
        <ecNumber evidence="1">3.1.3.16</ecNumber>
    </recommendedName>
    <alternativeName>
        <fullName evidence="15">Protein-serine/threonine phosphatase</fullName>
    </alternativeName>
    <alternativeName>
        <fullName evidence="14">Serine/threonine-protein kinase</fullName>
    </alternativeName>
</protein>
<keyword evidence="6" id="KW-0418">Kinase</keyword>
<dbReference type="InterPro" id="IPR003018">
    <property type="entry name" value="GAF"/>
</dbReference>
<reference evidence="17 18" key="1">
    <citation type="submission" date="2019-03" db="EMBL/GenBank/DDBJ databases">
        <title>Draft genome sequences of novel Actinobacteria.</title>
        <authorList>
            <person name="Sahin N."/>
            <person name="Ay H."/>
            <person name="Saygin H."/>
        </authorList>
    </citation>
    <scope>NUCLEOTIDE SEQUENCE [LARGE SCALE GENOMIC DNA]</scope>
    <source>
        <strain evidence="17 18">DSM 41900</strain>
    </source>
</reference>
<dbReference type="EMBL" id="SMKI01000367">
    <property type="protein sequence ID" value="TDC68638.1"/>
    <property type="molecule type" value="Genomic_DNA"/>
</dbReference>
<keyword evidence="4" id="KW-0479">Metal-binding</keyword>
<keyword evidence="2" id="KW-0597">Phosphoprotein</keyword>
<evidence type="ECO:0000256" key="1">
    <source>
        <dbReference type="ARBA" id="ARBA00013081"/>
    </source>
</evidence>
<dbReference type="OrthoDB" id="118142at2"/>
<dbReference type="PROSITE" id="PS50112">
    <property type="entry name" value="PAS"/>
    <property type="match status" value="1"/>
</dbReference>
<dbReference type="SMART" id="SM00065">
    <property type="entry name" value="GAF"/>
    <property type="match status" value="1"/>
</dbReference>
<gene>
    <name evidence="17" type="ORF">E1283_27035</name>
</gene>
<dbReference type="Proteomes" id="UP000295345">
    <property type="component" value="Unassembled WGS sequence"/>
</dbReference>
<evidence type="ECO:0000256" key="9">
    <source>
        <dbReference type="ARBA" id="ARBA00022842"/>
    </source>
</evidence>
<accession>A0A4R4SWK6</accession>
<dbReference type="SUPFAM" id="SSF55781">
    <property type="entry name" value="GAF domain-like"/>
    <property type="match status" value="2"/>
</dbReference>
<dbReference type="GO" id="GO:0046872">
    <property type="term" value="F:metal ion binding"/>
    <property type="evidence" value="ECO:0007669"/>
    <property type="project" value="UniProtKB-KW"/>
</dbReference>
<keyword evidence="10" id="KW-0904">Protein phosphatase</keyword>
<evidence type="ECO:0000256" key="14">
    <source>
        <dbReference type="ARBA" id="ARBA00075117"/>
    </source>
</evidence>
<dbReference type="SMART" id="SM00091">
    <property type="entry name" value="PAS"/>
    <property type="match status" value="1"/>
</dbReference>
<keyword evidence="7" id="KW-0378">Hydrolase</keyword>
<dbReference type="EC" id="3.1.3.16" evidence="1"/>
<dbReference type="PANTHER" id="PTHR43156">
    <property type="entry name" value="STAGE II SPORULATION PROTEIN E-RELATED"/>
    <property type="match status" value="1"/>
</dbReference>
<dbReference type="GO" id="GO:0016301">
    <property type="term" value="F:kinase activity"/>
    <property type="evidence" value="ECO:0007669"/>
    <property type="project" value="UniProtKB-KW"/>
</dbReference>
<evidence type="ECO:0000313" key="18">
    <source>
        <dbReference type="Proteomes" id="UP000295345"/>
    </source>
</evidence>
<evidence type="ECO:0000313" key="17">
    <source>
        <dbReference type="EMBL" id="TDC68638.1"/>
    </source>
</evidence>
<dbReference type="RefSeq" id="WP_132820778.1">
    <property type="nucleotide sequence ID" value="NZ_SMKI01000367.1"/>
</dbReference>
<dbReference type="InterPro" id="IPR052016">
    <property type="entry name" value="Bact_Sigma-Reg"/>
</dbReference>
<comment type="function">
    <text evidence="13">Primarily acts as an independent SigF regulator that is sensitive to the osmosensory signal, mediating the cross talk of PknD with the SigF regulon. Possesses both phosphatase and kinase activities. The kinase domain functions as a classic anti-sigma factor-like kinase to phosphorylate the anti-anti-sigma factor domain at the canonical regulatory site, and the phosphatase domain antagonizes this activity.</text>
</comment>
<comment type="caution">
    <text evidence="17">The sequence shown here is derived from an EMBL/GenBank/DDBJ whole genome shotgun (WGS) entry which is preliminary data.</text>
</comment>
<dbReference type="GO" id="GO:0005524">
    <property type="term" value="F:ATP binding"/>
    <property type="evidence" value="ECO:0007669"/>
    <property type="project" value="UniProtKB-KW"/>
</dbReference>
<evidence type="ECO:0000256" key="12">
    <source>
        <dbReference type="ARBA" id="ARBA00047761"/>
    </source>
</evidence>
<evidence type="ECO:0000256" key="5">
    <source>
        <dbReference type="ARBA" id="ARBA00022741"/>
    </source>
</evidence>
<evidence type="ECO:0000256" key="6">
    <source>
        <dbReference type="ARBA" id="ARBA00022777"/>
    </source>
</evidence>
<proteinExistence type="predicted"/>
<evidence type="ECO:0000256" key="7">
    <source>
        <dbReference type="ARBA" id="ARBA00022801"/>
    </source>
</evidence>
<evidence type="ECO:0000256" key="3">
    <source>
        <dbReference type="ARBA" id="ARBA00022679"/>
    </source>
</evidence>
<keyword evidence="11" id="KW-0464">Manganese</keyword>
<evidence type="ECO:0000256" key="13">
    <source>
        <dbReference type="ARBA" id="ARBA00056274"/>
    </source>
</evidence>
<keyword evidence="5" id="KW-0547">Nucleotide-binding</keyword>
<keyword evidence="3" id="KW-0808">Transferase</keyword>
<dbReference type="InterPro" id="IPR035965">
    <property type="entry name" value="PAS-like_dom_sf"/>
</dbReference>
<dbReference type="Gene3D" id="3.30.450.40">
    <property type="match status" value="1"/>
</dbReference>
<feature type="domain" description="PAS" evidence="16">
    <location>
        <begin position="181"/>
        <end position="225"/>
    </location>
</feature>
<dbReference type="SUPFAM" id="SSF81606">
    <property type="entry name" value="PP2C-like"/>
    <property type="match status" value="1"/>
</dbReference>
<evidence type="ECO:0000256" key="15">
    <source>
        <dbReference type="ARBA" id="ARBA00081350"/>
    </source>
</evidence>
<dbReference type="FunFam" id="3.60.40.10:FF:000005">
    <property type="entry name" value="Serine/threonine protein phosphatase"/>
    <property type="match status" value="1"/>
</dbReference>
<evidence type="ECO:0000256" key="8">
    <source>
        <dbReference type="ARBA" id="ARBA00022840"/>
    </source>
</evidence>
<dbReference type="SUPFAM" id="SSF55785">
    <property type="entry name" value="PYP-like sensor domain (PAS domain)"/>
    <property type="match status" value="1"/>
</dbReference>
<dbReference type="InterPro" id="IPR013656">
    <property type="entry name" value="PAS_4"/>
</dbReference>
<evidence type="ECO:0000256" key="11">
    <source>
        <dbReference type="ARBA" id="ARBA00023211"/>
    </source>
</evidence>
<name>A0A4R4SWK6_9ACTN</name>
<evidence type="ECO:0000259" key="16">
    <source>
        <dbReference type="PROSITE" id="PS50112"/>
    </source>
</evidence>
<dbReference type="SMART" id="SM00331">
    <property type="entry name" value="PP2C_SIG"/>
    <property type="match status" value="1"/>
</dbReference>
<dbReference type="Gene3D" id="3.30.450.20">
    <property type="entry name" value="PAS domain"/>
    <property type="match status" value="1"/>
</dbReference>
<dbReference type="CDD" id="cd00130">
    <property type="entry name" value="PAS"/>
    <property type="match status" value="1"/>
</dbReference>
<dbReference type="Pfam" id="PF08448">
    <property type="entry name" value="PAS_4"/>
    <property type="match status" value="1"/>
</dbReference>
<dbReference type="Gene3D" id="3.60.40.10">
    <property type="entry name" value="PPM-type phosphatase domain"/>
    <property type="match status" value="1"/>
</dbReference>
<dbReference type="GO" id="GO:0004722">
    <property type="term" value="F:protein serine/threonine phosphatase activity"/>
    <property type="evidence" value="ECO:0007669"/>
    <property type="project" value="UniProtKB-EC"/>
</dbReference>
<dbReference type="InterPro" id="IPR036457">
    <property type="entry name" value="PPM-type-like_dom_sf"/>
</dbReference>
<dbReference type="AlphaFoldDB" id="A0A4R4SWK6"/>
<organism evidence="17 18">
    <name type="scientific">Streptomyces hainanensis</name>
    <dbReference type="NCBI Taxonomy" id="402648"/>
    <lineage>
        <taxon>Bacteria</taxon>
        <taxon>Bacillati</taxon>
        <taxon>Actinomycetota</taxon>
        <taxon>Actinomycetes</taxon>
        <taxon>Kitasatosporales</taxon>
        <taxon>Streptomycetaceae</taxon>
        <taxon>Streptomyces</taxon>
    </lineage>
</organism>
<dbReference type="InterPro" id="IPR000014">
    <property type="entry name" value="PAS"/>
</dbReference>
<sequence length="702" mass="74874">MGRRGEGGSGLLDAALSRGTRETGASVSLVYVLPPDGTALRLAVLSGMSPRIAAPWVRVPLTAPIPVVDAVRERRLVWVGNREEMARRYPRPALVLPYDFALAAAPITGGATLWGGLVLLWPGSHAPRLAAGERDAMLACCRDLGARLLGAAEAGHSFQPGPRPRTLARPRVAGPEPSAAEAAAAVELIERLPGGSCALDLDGRFTYVSTAAADLLGGGAQRLLGTMPWDVLPWLNDPAFEEHYRGSLISGQSTRVTLPRPPDRWLTFRFYPDSSGITLHITPAVPDRQARTAWRRRPSPPAGMSQATALYNLMHLAATLTEAVGVQDVVDQASDQMLPAFGAQAVVLMAAEEGRLRIIGYRGYPAELMARFDGAPLTSETPAVVTLRRGAPCFFSTFADLKRSHREAVHQDDKEAWAFLPLITSEHAIGTLLLAYDRQQQFGPRERAVLSSAAGLVAQALDRARLYEAKNRLALRLQSGLLPPALPELPGLDVAARYLPALRGMGIGGDFYDLIPLNGRVAATIGDVQGHDVNAAAIMGQVRTAVHATAGAPPGEVLARTNRLLTNLDTGLFTSCLYADLDLERRLVQLATAGHPPPLLRRPDGRTEALQLPPGLLLGIDPCADYPTTDVPLTPGTVLALFTDGLIEAPGIDLGEATADLARRLAGDESPTMESLADNLIAHAERSAPRVDDIALLLIRAE</sequence>
<evidence type="ECO:0000256" key="10">
    <source>
        <dbReference type="ARBA" id="ARBA00022912"/>
    </source>
</evidence>
<evidence type="ECO:0000256" key="4">
    <source>
        <dbReference type="ARBA" id="ARBA00022723"/>
    </source>
</evidence>
<comment type="catalytic activity">
    <reaction evidence="12">
        <text>O-phospho-L-seryl-[protein] + H2O = L-seryl-[protein] + phosphate</text>
        <dbReference type="Rhea" id="RHEA:20629"/>
        <dbReference type="Rhea" id="RHEA-COMP:9863"/>
        <dbReference type="Rhea" id="RHEA-COMP:11604"/>
        <dbReference type="ChEBI" id="CHEBI:15377"/>
        <dbReference type="ChEBI" id="CHEBI:29999"/>
        <dbReference type="ChEBI" id="CHEBI:43474"/>
        <dbReference type="ChEBI" id="CHEBI:83421"/>
        <dbReference type="EC" id="3.1.3.16"/>
    </reaction>
</comment>
<keyword evidence="8" id="KW-0067">ATP-binding</keyword>
<dbReference type="PANTHER" id="PTHR43156:SF2">
    <property type="entry name" value="STAGE II SPORULATION PROTEIN E"/>
    <property type="match status" value="1"/>
</dbReference>
<keyword evidence="18" id="KW-1185">Reference proteome</keyword>
<dbReference type="InterPro" id="IPR029016">
    <property type="entry name" value="GAF-like_dom_sf"/>
</dbReference>
<dbReference type="Pfam" id="PF13185">
    <property type="entry name" value="GAF_2"/>
    <property type="match status" value="1"/>
</dbReference>
<dbReference type="Pfam" id="PF07228">
    <property type="entry name" value="SpoIIE"/>
    <property type="match status" value="1"/>
</dbReference>
<keyword evidence="9" id="KW-0460">Magnesium</keyword>
<evidence type="ECO:0000256" key="2">
    <source>
        <dbReference type="ARBA" id="ARBA00022553"/>
    </source>
</evidence>